<evidence type="ECO:0000313" key="4">
    <source>
        <dbReference type="Proteomes" id="UP000657421"/>
    </source>
</evidence>
<dbReference type="RefSeq" id="WP_249307779.1">
    <property type="nucleotide sequence ID" value="NZ_JACRSZ010000005.1"/>
</dbReference>
<dbReference type="InterPro" id="IPR011051">
    <property type="entry name" value="RmlC_Cupin_sf"/>
</dbReference>
<feature type="domain" description="Cupin type-2" evidence="2">
    <location>
        <begin position="46"/>
        <end position="113"/>
    </location>
</feature>
<dbReference type="InterPro" id="IPR013096">
    <property type="entry name" value="Cupin_2"/>
</dbReference>
<evidence type="ECO:0000259" key="2">
    <source>
        <dbReference type="Pfam" id="PF07883"/>
    </source>
</evidence>
<dbReference type="PANTHER" id="PTHR35848:SF6">
    <property type="entry name" value="CUPIN TYPE-2 DOMAIN-CONTAINING PROTEIN"/>
    <property type="match status" value="1"/>
</dbReference>
<dbReference type="PANTHER" id="PTHR35848">
    <property type="entry name" value="OXALATE-BINDING PROTEIN"/>
    <property type="match status" value="1"/>
</dbReference>
<dbReference type="EMBL" id="JACRSZ010000005">
    <property type="protein sequence ID" value="MBC8572750.1"/>
    <property type="molecule type" value="Genomic_DNA"/>
</dbReference>
<dbReference type="InterPro" id="IPR014710">
    <property type="entry name" value="RmlC-like_jellyroll"/>
</dbReference>
<dbReference type="InterPro" id="IPR051610">
    <property type="entry name" value="GPI/OXD"/>
</dbReference>
<comment type="caution">
    <text evidence="3">The sequence shown here is derived from an EMBL/GenBank/DDBJ whole genome shotgun (WGS) entry which is preliminary data.</text>
</comment>
<dbReference type="Pfam" id="PF07883">
    <property type="entry name" value="Cupin_2"/>
    <property type="match status" value="1"/>
</dbReference>
<gene>
    <name evidence="3" type="ORF">H8716_06575</name>
</gene>
<reference evidence="3 4" key="1">
    <citation type="submission" date="2020-08" db="EMBL/GenBank/DDBJ databases">
        <title>Genome public.</title>
        <authorList>
            <person name="Liu C."/>
            <person name="Sun Q."/>
        </authorList>
    </citation>
    <scope>NUCLEOTIDE SEQUENCE [LARGE SCALE GENOMIC DNA]</scope>
    <source>
        <strain evidence="3 4">NSJ-46</strain>
    </source>
</reference>
<name>A0ABR7N8M1_9FIRM</name>
<keyword evidence="1" id="KW-0479">Metal-binding</keyword>
<keyword evidence="4" id="KW-1185">Reference proteome</keyword>
<dbReference type="SUPFAM" id="SSF51182">
    <property type="entry name" value="RmlC-like cupins"/>
    <property type="match status" value="1"/>
</dbReference>
<evidence type="ECO:0000256" key="1">
    <source>
        <dbReference type="ARBA" id="ARBA00022723"/>
    </source>
</evidence>
<dbReference type="Proteomes" id="UP000657421">
    <property type="component" value="Unassembled WGS sequence"/>
</dbReference>
<sequence length="117" mass="13076">MPVIKKGQYPVRYIEHMKGGQGRFEIEDILQTDEMHEKGRLFAIGTLEPGHSVGYHVHEEDMEICFFLEGEGIVQEQDGTEIKIGPGDTNIVDVGQGHMITNTGKTSLKYLAVIIYA</sequence>
<accession>A0ABR7N8M1</accession>
<evidence type="ECO:0000313" key="3">
    <source>
        <dbReference type="EMBL" id="MBC8572750.1"/>
    </source>
</evidence>
<organism evidence="3 4">
    <name type="scientific">Jingyaoa shaoxingensis</name>
    <dbReference type="NCBI Taxonomy" id="2763671"/>
    <lineage>
        <taxon>Bacteria</taxon>
        <taxon>Bacillati</taxon>
        <taxon>Bacillota</taxon>
        <taxon>Clostridia</taxon>
        <taxon>Lachnospirales</taxon>
        <taxon>Lachnospiraceae</taxon>
        <taxon>Jingyaoa</taxon>
    </lineage>
</organism>
<protein>
    <submittedName>
        <fullName evidence="3">Cupin domain-containing protein</fullName>
    </submittedName>
</protein>
<proteinExistence type="predicted"/>
<dbReference type="Gene3D" id="2.60.120.10">
    <property type="entry name" value="Jelly Rolls"/>
    <property type="match status" value="1"/>
</dbReference>